<gene>
    <name evidence="1" type="ORF">B296_00014044</name>
</gene>
<evidence type="ECO:0000313" key="1">
    <source>
        <dbReference type="EMBL" id="RRT82440.1"/>
    </source>
</evidence>
<sequence>MSNSRKHRSEDSKWWKSERKEAHSLRLHGVNLRVSSRPYSDEHQHHNRNWYDGFGTTQRWCSATEYLSTCGERVTDFEKPVLAEHGPQLPLRPPHLSFVYHSPRPCPLSGRRLEVIYINGAQANSKDRRKGIAGRSSKTE</sequence>
<protein>
    <submittedName>
        <fullName evidence="1">Uncharacterized protein</fullName>
    </submittedName>
</protein>
<evidence type="ECO:0000313" key="2">
    <source>
        <dbReference type="Proteomes" id="UP000287651"/>
    </source>
</evidence>
<comment type="caution">
    <text evidence="1">The sequence shown here is derived from an EMBL/GenBank/DDBJ whole genome shotgun (WGS) entry which is preliminary data.</text>
</comment>
<accession>A0A427B1T6</accession>
<organism evidence="1 2">
    <name type="scientific">Ensete ventricosum</name>
    <name type="common">Abyssinian banana</name>
    <name type="synonym">Musa ensete</name>
    <dbReference type="NCBI Taxonomy" id="4639"/>
    <lineage>
        <taxon>Eukaryota</taxon>
        <taxon>Viridiplantae</taxon>
        <taxon>Streptophyta</taxon>
        <taxon>Embryophyta</taxon>
        <taxon>Tracheophyta</taxon>
        <taxon>Spermatophyta</taxon>
        <taxon>Magnoliopsida</taxon>
        <taxon>Liliopsida</taxon>
        <taxon>Zingiberales</taxon>
        <taxon>Musaceae</taxon>
        <taxon>Ensete</taxon>
    </lineage>
</organism>
<name>A0A427B1T6_ENSVE</name>
<dbReference type="AlphaFoldDB" id="A0A427B1T6"/>
<dbReference type="Proteomes" id="UP000287651">
    <property type="component" value="Unassembled WGS sequence"/>
</dbReference>
<dbReference type="EMBL" id="AMZH03000694">
    <property type="protein sequence ID" value="RRT82440.1"/>
    <property type="molecule type" value="Genomic_DNA"/>
</dbReference>
<reference evidence="1 2" key="1">
    <citation type="journal article" date="2014" name="Agronomy (Basel)">
        <title>A Draft Genome Sequence for Ensete ventricosum, the Drought-Tolerant Tree Against Hunger.</title>
        <authorList>
            <person name="Harrison J."/>
            <person name="Moore K.A."/>
            <person name="Paszkiewicz K."/>
            <person name="Jones T."/>
            <person name="Grant M."/>
            <person name="Ambacheew D."/>
            <person name="Muzemil S."/>
            <person name="Studholme D.J."/>
        </authorList>
    </citation>
    <scope>NUCLEOTIDE SEQUENCE [LARGE SCALE GENOMIC DNA]</scope>
</reference>
<proteinExistence type="predicted"/>